<keyword evidence="4" id="KW-0285">Flavoprotein</keyword>
<evidence type="ECO:0000256" key="5">
    <source>
        <dbReference type="ARBA" id="ARBA00022643"/>
    </source>
</evidence>
<feature type="compositionally biased region" description="Low complexity" evidence="10">
    <location>
        <begin position="635"/>
        <end position="649"/>
    </location>
</feature>
<evidence type="ECO:0000256" key="6">
    <source>
        <dbReference type="ARBA" id="ARBA00022723"/>
    </source>
</evidence>
<dbReference type="InterPro" id="IPR023753">
    <property type="entry name" value="FAD/NAD-binding_dom"/>
</dbReference>
<evidence type="ECO:0000256" key="8">
    <source>
        <dbReference type="ARBA" id="ARBA00023004"/>
    </source>
</evidence>
<dbReference type="GO" id="GO:0016491">
    <property type="term" value="F:oxidoreductase activity"/>
    <property type="evidence" value="ECO:0007669"/>
    <property type="project" value="UniProtKB-KW"/>
</dbReference>
<protein>
    <submittedName>
        <fullName evidence="13">NADH oxidase</fullName>
    </submittedName>
</protein>
<dbReference type="PANTHER" id="PTHR42917">
    <property type="entry name" value="2,4-DIENOYL-COA REDUCTASE"/>
    <property type="match status" value="1"/>
</dbReference>
<evidence type="ECO:0000259" key="12">
    <source>
        <dbReference type="Pfam" id="PF07992"/>
    </source>
</evidence>
<dbReference type="InterPro" id="IPR051793">
    <property type="entry name" value="NADH:flavin_oxidoreductase"/>
</dbReference>
<feature type="domain" description="FAD/NAD(P)-binding" evidence="12">
    <location>
        <begin position="385"/>
        <end position="580"/>
    </location>
</feature>
<evidence type="ECO:0000256" key="9">
    <source>
        <dbReference type="ARBA" id="ARBA00023014"/>
    </source>
</evidence>
<evidence type="ECO:0000256" key="3">
    <source>
        <dbReference type="ARBA" id="ARBA00011048"/>
    </source>
</evidence>
<feature type="domain" description="NADH:flavin oxidoreductase/NADH oxidase N-terminal" evidence="11">
    <location>
        <begin position="6"/>
        <end position="337"/>
    </location>
</feature>
<keyword evidence="5" id="KW-0288">FMN</keyword>
<keyword evidence="8" id="KW-0408">Iron</keyword>
<name>A0A261FKP6_9BIFI</name>
<evidence type="ECO:0000256" key="4">
    <source>
        <dbReference type="ARBA" id="ARBA00022630"/>
    </source>
</evidence>
<feature type="region of interest" description="Disordered" evidence="10">
    <location>
        <begin position="580"/>
        <end position="654"/>
    </location>
</feature>
<evidence type="ECO:0000313" key="13">
    <source>
        <dbReference type="EMBL" id="OZG59737.1"/>
    </source>
</evidence>
<dbReference type="SUPFAM" id="SSF51971">
    <property type="entry name" value="Nucleotide-binding domain"/>
    <property type="match status" value="1"/>
</dbReference>
<comment type="cofactor">
    <cofactor evidence="2">
        <name>[4Fe-4S] cluster</name>
        <dbReference type="ChEBI" id="CHEBI:49883"/>
    </cofactor>
</comment>
<dbReference type="Gene3D" id="3.50.50.60">
    <property type="entry name" value="FAD/NAD(P)-binding domain"/>
    <property type="match status" value="1"/>
</dbReference>
<dbReference type="GO" id="GO:0051536">
    <property type="term" value="F:iron-sulfur cluster binding"/>
    <property type="evidence" value="ECO:0007669"/>
    <property type="project" value="UniProtKB-KW"/>
</dbReference>
<organism evidence="13 14">
    <name type="scientific">Bifidobacterium lemurum</name>
    <dbReference type="NCBI Taxonomy" id="1603886"/>
    <lineage>
        <taxon>Bacteria</taxon>
        <taxon>Bacillati</taxon>
        <taxon>Actinomycetota</taxon>
        <taxon>Actinomycetes</taxon>
        <taxon>Bifidobacteriales</taxon>
        <taxon>Bifidobacteriaceae</taxon>
        <taxon>Bifidobacterium</taxon>
    </lineage>
</organism>
<dbReference type="STRING" id="1603886.GCA_001895165_02318"/>
<dbReference type="RefSeq" id="WP_072727147.1">
    <property type="nucleotide sequence ID" value="NZ_BDIS01000042.1"/>
</dbReference>
<reference evidence="13 14" key="1">
    <citation type="journal article" date="2017" name="BMC Genomics">
        <title>Comparative genomic and phylogenomic analyses of the Bifidobacteriaceae family.</title>
        <authorList>
            <person name="Lugli G.A."/>
            <person name="Milani C."/>
            <person name="Turroni F."/>
            <person name="Duranti S."/>
            <person name="Mancabelli L."/>
            <person name="Mangifesta M."/>
            <person name="Ferrario C."/>
            <person name="Modesto M."/>
            <person name="Mattarelli P."/>
            <person name="Jiri K."/>
            <person name="van Sinderen D."/>
            <person name="Ventura M."/>
        </authorList>
    </citation>
    <scope>NUCLEOTIDE SEQUENCE [LARGE SCALE GENOMIC DNA]</scope>
    <source>
        <strain evidence="13 14">DSM 28807</strain>
    </source>
</reference>
<evidence type="ECO:0000313" key="14">
    <source>
        <dbReference type="Proteomes" id="UP000216352"/>
    </source>
</evidence>
<keyword evidence="6" id="KW-0479">Metal-binding</keyword>
<keyword evidence="7" id="KW-0560">Oxidoreductase</keyword>
<evidence type="ECO:0000256" key="7">
    <source>
        <dbReference type="ARBA" id="ARBA00023002"/>
    </source>
</evidence>
<feature type="compositionally biased region" description="Low complexity" evidence="10">
    <location>
        <begin position="593"/>
        <end position="603"/>
    </location>
</feature>
<dbReference type="EMBL" id="MWWX01000020">
    <property type="protein sequence ID" value="OZG59737.1"/>
    <property type="molecule type" value="Genomic_DNA"/>
</dbReference>
<dbReference type="InterPro" id="IPR036188">
    <property type="entry name" value="FAD/NAD-bd_sf"/>
</dbReference>
<dbReference type="Proteomes" id="UP000216352">
    <property type="component" value="Unassembled WGS sequence"/>
</dbReference>
<dbReference type="Gene3D" id="3.20.20.70">
    <property type="entry name" value="Aldolase class I"/>
    <property type="match status" value="1"/>
</dbReference>
<dbReference type="Pfam" id="PF07992">
    <property type="entry name" value="Pyr_redox_2"/>
    <property type="match status" value="1"/>
</dbReference>
<dbReference type="InterPro" id="IPR013785">
    <property type="entry name" value="Aldolase_TIM"/>
</dbReference>
<comment type="caution">
    <text evidence="13">The sequence shown here is derived from an EMBL/GenBank/DDBJ whole genome shotgun (WGS) entry which is preliminary data.</text>
</comment>
<dbReference type="PANTHER" id="PTHR42917:SF2">
    <property type="entry name" value="2,4-DIENOYL-COA REDUCTASE [(2E)-ENOYL-COA-PRODUCING]"/>
    <property type="match status" value="1"/>
</dbReference>
<dbReference type="AlphaFoldDB" id="A0A261FKP6"/>
<gene>
    <name evidence="13" type="ORF">BLEM_2212</name>
</gene>
<sequence length="715" mass="74843">MTLQRLLEPLEINHMRLKNRMMFPPMTTGYEARDGSITDQSINFYKRVAEGGAAYIVLGDVTPVHTISPTPKLVTDEQIPSFRALADALHEFDCKLGLQVFHPEYDTVAVAELFAKGDMMGARAKLHHDMAHYINEVSADRLGEILESIKALARRATLAGADAIEVHGDRLVGSLCSPLINQRDDEYGGTFEHRTRFAREVVRAIREGSPDICIDYKLPIITENPQIGRGGLFIDEAVELAKLLVEDGVDTFHVGQANHTGNLNDTIPAMGTRPNCFMEEYSRRIKAVVPVPVSTVGAIPTAAEAERLIESGACDYVGLGRPMLCDPDYANKVAAGEEDLIRPCIMCNRGCTDAIASRRFISCVLNAENGHEYARVIKPAETPHRVAVVGAGPAGMEAARVAALRGHTVTLFEKAGELGGQLGIASVPPRKENMRRATAWYGRALQAAGVDVRLNADVTSESLVADGYDEVIVAVGGRNAAPPIPGLDQPHVMDAWSVLEGKVKPHGRTVVIGGGLVGAETAELIAGDDYGCEVTIVEMMGQIAAEESQTIKPVMMADFAEHGVALKTNTKVDRITAESVEATETLNPPAPAGRPGAPGAPGAAPGGASGGRPAGPGAGGARPGAGAPGAGVRPGGPAAPGAPGSAPADAPEPETQAVSIPCDCVVLALGTAPVAFDTAPLEAAGIKVTLAGDCNGRAADINRAVEEGYLAAIAA</sequence>
<comment type="similarity">
    <text evidence="3">In the N-terminal section; belongs to the NADH:flavin oxidoreductase/NADH oxidase family.</text>
</comment>
<dbReference type="SUPFAM" id="SSF51905">
    <property type="entry name" value="FAD/NAD(P)-binding domain"/>
    <property type="match status" value="1"/>
</dbReference>
<dbReference type="NCBIfam" id="NF045592">
    <property type="entry name" value="bili_reduct_N"/>
    <property type="match status" value="1"/>
</dbReference>
<evidence type="ECO:0000259" key="11">
    <source>
        <dbReference type="Pfam" id="PF00724"/>
    </source>
</evidence>
<dbReference type="InterPro" id="IPR054629">
    <property type="entry name" value="BilR_N"/>
</dbReference>
<comment type="cofactor">
    <cofactor evidence="1">
        <name>FMN</name>
        <dbReference type="ChEBI" id="CHEBI:58210"/>
    </cofactor>
</comment>
<dbReference type="CDD" id="cd02803">
    <property type="entry name" value="OYE_like_FMN_family"/>
    <property type="match status" value="1"/>
</dbReference>
<evidence type="ECO:0000256" key="2">
    <source>
        <dbReference type="ARBA" id="ARBA00001966"/>
    </source>
</evidence>
<proteinExistence type="inferred from homology"/>
<keyword evidence="9" id="KW-0411">Iron-sulfur</keyword>
<feature type="compositionally biased region" description="Gly residues" evidence="10">
    <location>
        <begin position="604"/>
        <end position="634"/>
    </location>
</feature>
<dbReference type="GO" id="GO:0046872">
    <property type="term" value="F:metal ion binding"/>
    <property type="evidence" value="ECO:0007669"/>
    <property type="project" value="UniProtKB-KW"/>
</dbReference>
<dbReference type="InterPro" id="IPR001155">
    <property type="entry name" value="OxRdtase_FMN_N"/>
</dbReference>
<dbReference type="SUPFAM" id="SSF51395">
    <property type="entry name" value="FMN-linked oxidoreductases"/>
    <property type="match status" value="1"/>
</dbReference>
<dbReference type="Gene3D" id="3.40.50.720">
    <property type="entry name" value="NAD(P)-binding Rossmann-like Domain"/>
    <property type="match status" value="1"/>
</dbReference>
<evidence type="ECO:0000256" key="1">
    <source>
        <dbReference type="ARBA" id="ARBA00001917"/>
    </source>
</evidence>
<evidence type="ECO:0000256" key="10">
    <source>
        <dbReference type="SAM" id="MobiDB-lite"/>
    </source>
</evidence>
<dbReference type="Pfam" id="PF00724">
    <property type="entry name" value="Oxidored_FMN"/>
    <property type="match status" value="1"/>
</dbReference>
<accession>A0A261FKP6</accession>
<dbReference type="NCBIfam" id="NF045599">
    <property type="entry name" value="bili_reduct_long"/>
    <property type="match status" value="1"/>
</dbReference>
<dbReference type="PRINTS" id="PR00368">
    <property type="entry name" value="FADPNR"/>
</dbReference>
<dbReference type="GO" id="GO:0010181">
    <property type="term" value="F:FMN binding"/>
    <property type="evidence" value="ECO:0007669"/>
    <property type="project" value="InterPro"/>
</dbReference>
<keyword evidence="14" id="KW-1185">Reference proteome</keyword>